<sequence length="129" mass="14292">MLIVLDNSSPVPLYKQIVEQIRAKILKGELQPGEPLPSIRQLASDLLTSVITTKRAYQELEAEGLIQTRPGLGTFVAEIKEASLEEIRLKEVEARLRDIVRDSARLGIGATTLRSILDKVIEAEGLMDE</sequence>
<gene>
    <name evidence="5" type="ORF">IMF26_03400</name>
</gene>
<dbReference type="EMBL" id="CP062796">
    <property type="protein sequence ID" value="QUL99126.1"/>
    <property type="molecule type" value="Genomic_DNA"/>
</dbReference>
<organism evidence="5">
    <name type="scientific">Candidatus Fermentithermobacillus carboniphilus</name>
    <dbReference type="NCBI Taxonomy" id="3085328"/>
    <lineage>
        <taxon>Bacteria</taxon>
        <taxon>Bacillati</taxon>
        <taxon>Bacillota</taxon>
        <taxon>Candidatus Fermentithermobacillia</taxon>
        <taxon>Candidatus Fermentithermobacillales</taxon>
        <taxon>Candidatus Fermentithermobacillaceae</taxon>
        <taxon>Candidatus Fermentithermobacillus</taxon>
    </lineage>
</organism>
<dbReference type="AlphaFoldDB" id="A0AAT9LDL8"/>
<feature type="domain" description="HTH gntR-type" evidence="4">
    <location>
        <begin position="11"/>
        <end position="79"/>
    </location>
</feature>
<dbReference type="Pfam" id="PF00392">
    <property type="entry name" value="GntR"/>
    <property type="match status" value="1"/>
</dbReference>
<dbReference type="KEGG" id="fcz:IMF26_03400"/>
<dbReference type="SMART" id="SM00345">
    <property type="entry name" value="HTH_GNTR"/>
    <property type="match status" value="1"/>
</dbReference>
<dbReference type="CDD" id="cd07377">
    <property type="entry name" value="WHTH_GntR"/>
    <property type="match status" value="1"/>
</dbReference>
<dbReference type="InterPro" id="IPR000524">
    <property type="entry name" value="Tscrpt_reg_HTH_GntR"/>
</dbReference>
<evidence type="ECO:0000313" key="5">
    <source>
        <dbReference type="EMBL" id="QUL99126.1"/>
    </source>
</evidence>
<proteinExistence type="predicted"/>
<keyword evidence="3" id="KW-0804">Transcription</keyword>
<evidence type="ECO:0000256" key="3">
    <source>
        <dbReference type="ARBA" id="ARBA00023163"/>
    </source>
</evidence>
<dbReference type="SUPFAM" id="SSF46785">
    <property type="entry name" value="Winged helix' DNA-binding domain"/>
    <property type="match status" value="1"/>
</dbReference>
<name>A0AAT9LDL8_9FIRM</name>
<accession>A0AAT9LDL8</accession>
<dbReference type="PANTHER" id="PTHR38445:SF7">
    <property type="entry name" value="GNTR-FAMILY TRANSCRIPTIONAL REGULATOR"/>
    <property type="match status" value="1"/>
</dbReference>
<evidence type="ECO:0000256" key="1">
    <source>
        <dbReference type="ARBA" id="ARBA00023015"/>
    </source>
</evidence>
<protein>
    <submittedName>
        <fullName evidence="5">GntR family transcriptional regulator</fullName>
    </submittedName>
</protein>
<keyword evidence="1" id="KW-0805">Transcription regulation</keyword>
<dbReference type="PANTHER" id="PTHR38445">
    <property type="entry name" value="HTH-TYPE TRANSCRIPTIONAL REPRESSOR YTRA"/>
    <property type="match status" value="1"/>
</dbReference>
<dbReference type="InterPro" id="IPR036390">
    <property type="entry name" value="WH_DNA-bd_sf"/>
</dbReference>
<dbReference type="Gene3D" id="1.10.10.10">
    <property type="entry name" value="Winged helix-like DNA-binding domain superfamily/Winged helix DNA-binding domain"/>
    <property type="match status" value="1"/>
</dbReference>
<evidence type="ECO:0000259" key="4">
    <source>
        <dbReference type="PROSITE" id="PS50949"/>
    </source>
</evidence>
<evidence type="ECO:0000256" key="2">
    <source>
        <dbReference type="ARBA" id="ARBA00023125"/>
    </source>
</evidence>
<dbReference type="PROSITE" id="PS50949">
    <property type="entry name" value="HTH_GNTR"/>
    <property type="match status" value="1"/>
</dbReference>
<reference evidence="5" key="2">
    <citation type="journal article" date="2023" name="Biology">
        <title>Prokaryotic Life Associated with Coal-Fire Gas Vents Revealed by Metagenomics.</title>
        <authorList>
            <person name="Kadnikov V.V."/>
            <person name="Mardanov A.V."/>
            <person name="Beletsky A.V."/>
            <person name="Karnachuk O.V."/>
            <person name="Ravin N.V."/>
        </authorList>
    </citation>
    <scope>NUCLEOTIDE SEQUENCE</scope>
    <source>
        <strain evidence="5">Bu02</strain>
    </source>
</reference>
<dbReference type="InterPro" id="IPR036388">
    <property type="entry name" value="WH-like_DNA-bd_sf"/>
</dbReference>
<dbReference type="GO" id="GO:0003700">
    <property type="term" value="F:DNA-binding transcription factor activity"/>
    <property type="evidence" value="ECO:0007669"/>
    <property type="project" value="InterPro"/>
</dbReference>
<dbReference type="GO" id="GO:0003677">
    <property type="term" value="F:DNA binding"/>
    <property type="evidence" value="ECO:0007669"/>
    <property type="project" value="UniProtKB-KW"/>
</dbReference>
<keyword evidence="2" id="KW-0238">DNA-binding</keyword>
<reference evidence="5" key="1">
    <citation type="submission" date="2020-10" db="EMBL/GenBank/DDBJ databases">
        <authorList>
            <person name="Kadnikov V."/>
            <person name="Beletsky A.V."/>
            <person name="Mardanov A.V."/>
            <person name="Karnachuk O.V."/>
            <person name="Ravin N.V."/>
        </authorList>
    </citation>
    <scope>NUCLEOTIDE SEQUENCE</scope>
    <source>
        <strain evidence="5">Bu02</strain>
    </source>
</reference>